<feature type="domain" description="AMP-dependent synthetase/ligase" evidence="3">
    <location>
        <begin position="31"/>
        <end position="379"/>
    </location>
</feature>
<organism evidence="5 6">
    <name type="scientific">Pseudoteredinibacter isoporae</name>
    <dbReference type="NCBI Taxonomy" id="570281"/>
    <lineage>
        <taxon>Bacteria</taxon>
        <taxon>Pseudomonadati</taxon>
        <taxon>Pseudomonadota</taxon>
        <taxon>Gammaproteobacteria</taxon>
        <taxon>Cellvibrionales</taxon>
        <taxon>Cellvibrionaceae</taxon>
        <taxon>Pseudoteredinibacter</taxon>
    </lineage>
</organism>
<dbReference type="AlphaFoldDB" id="A0A7X0MYH7"/>
<evidence type="ECO:0000313" key="6">
    <source>
        <dbReference type="Proteomes" id="UP000528457"/>
    </source>
</evidence>
<dbReference type="Gene3D" id="3.30.300.30">
    <property type="match status" value="1"/>
</dbReference>
<evidence type="ECO:0000259" key="4">
    <source>
        <dbReference type="Pfam" id="PF13193"/>
    </source>
</evidence>
<dbReference type="GO" id="GO:0031956">
    <property type="term" value="F:medium-chain fatty acid-CoA ligase activity"/>
    <property type="evidence" value="ECO:0007669"/>
    <property type="project" value="TreeGrafter"/>
</dbReference>
<reference evidence="5 6" key="1">
    <citation type="submission" date="2020-08" db="EMBL/GenBank/DDBJ databases">
        <title>Genomic Encyclopedia of Type Strains, Phase IV (KMG-IV): sequencing the most valuable type-strain genomes for metagenomic binning, comparative biology and taxonomic classification.</title>
        <authorList>
            <person name="Goeker M."/>
        </authorList>
    </citation>
    <scope>NUCLEOTIDE SEQUENCE [LARGE SCALE GENOMIC DNA]</scope>
    <source>
        <strain evidence="5 6">DSM 22368</strain>
    </source>
</reference>
<dbReference type="EMBL" id="JACHHT010000002">
    <property type="protein sequence ID" value="MBB6522032.1"/>
    <property type="molecule type" value="Genomic_DNA"/>
</dbReference>
<evidence type="ECO:0000313" key="5">
    <source>
        <dbReference type="EMBL" id="MBB6522032.1"/>
    </source>
</evidence>
<accession>A0A7X0MYH7</accession>
<dbReference type="PANTHER" id="PTHR43201">
    <property type="entry name" value="ACYL-COA SYNTHETASE"/>
    <property type="match status" value="1"/>
</dbReference>
<evidence type="ECO:0000256" key="1">
    <source>
        <dbReference type="ARBA" id="ARBA00006432"/>
    </source>
</evidence>
<dbReference type="Gene3D" id="3.40.50.12780">
    <property type="entry name" value="N-terminal domain of ligase-like"/>
    <property type="match status" value="1"/>
</dbReference>
<protein>
    <submittedName>
        <fullName evidence="5">Acyl-CoA synthetase (AMP-forming)/AMP-acid ligase II</fullName>
    </submittedName>
</protein>
<dbReference type="Proteomes" id="UP000528457">
    <property type="component" value="Unassembled WGS sequence"/>
</dbReference>
<name>A0A7X0MYH7_9GAMM</name>
<keyword evidence="2 5" id="KW-0436">Ligase</keyword>
<dbReference type="RefSeq" id="WP_166846930.1">
    <property type="nucleotide sequence ID" value="NZ_JAAONY010000002.1"/>
</dbReference>
<comment type="caution">
    <text evidence="5">The sequence shown here is derived from an EMBL/GenBank/DDBJ whole genome shotgun (WGS) entry which is preliminary data.</text>
</comment>
<sequence>MTSVYKQWQASVEQYSNCEFLHIPASAAKAYHPEAITLSYGEMDAKIVPWQQAYAEAGYGVGHRVALLLENRPDFFIHWFALNALGVSVVPINGDMQDAEIAYLLDNSESCLAVALPERIEQIKTAAALNAHSLAIANAHDVVSLPAAPERAREQDGDEQSECALLYTSGSTGKPKGCILSNEYFLEFGRWYQTVGGHIQLEPGKERLLTPLPLVHMNAMAVSTMGMVMSGGCLIQLDRFHPRSWWQSVAESRASVVHYLGVLPAILLNIEPGEWESQITVKFGFGAGVNPAHHKTFEDRFGFPLIESWAMSESGSGGCITAAEEPRHVGTCCFGKLPDDVEVKLIDEEGQEVAFGEPGELLVRAKGDNPRKGFFSGYYKNPEATAEAWEGGYLHTGDVVRQSEDGSFHFVDRRKNVIRRSGENISALEVEAALSQDPGIDQLAVCAVPDEIRGDEVMALIILENDVENSESTAEQIVERARERLVYYKLPGYIAFVDELPTTASNKPQRGEIKKLGARILEEKRCFNLCHLKKGSKR</sequence>
<dbReference type="PANTHER" id="PTHR43201:SF5">
    <property type="entry name" value="MEDIUM-CHAIN ACYL-COA LIGASE ACSF2, MITOCHONDRIAL"/>
    <property type="match status" value="1"/>
</dbReference>
<gene>
    <name evidence="5" type="ORF">HNR48_002317</name>
</gene>
<dbReference type="InterPro" id="IPR042099">
    <property type="entry name" value="ANL_N_sf"/>
</dbReference>
<dbReference type="InterPro" id="IPR020845">
    <property type="entry name" value="AMP-binding_CS"/>
</dbReference>
<evidence type="ECO:0000256" key="2">
    <source>
        <dbReference type="ARBA" id="ARBA00022598"/>
    </source>
</evidence>
<dbReference type="InterPro" id="IPR045851">
    <property type="entry name" value="AMP-bd_C_sf"/>
</dbReference>
<dbReference type="GO" id="GO:0006631">
    <property type="term" value="P:fatty acid metabolic process"/>
    <property type="evidence" value="ECO:0007669"/>
    <property type="project" value="TreeGrafter"/>
</dbReference>
<dbReference type="InParanoid" id="A0A7X0MYH7"/>
<feature type="domain" description="AMP-binding enzyme C-terminal" evidence="4">
    <location>
        <begin position="429"/>
        <end position="507"/>
    </location>
</feature>
<dbReference type="Pfam" id="PF00501">
    <property type="entry name" value="AMP-binding"/>
    <property type="match status" value="1"/>
</dbReference>
<dbReference type="SUPFAM" id="SSF56801">
    <property type="entry name" value="Acetyl-CoA synthetase-like"/>
    <property type="match status" value="1"/>
</dbReference>
<dbReference type="PROSITE" id="PS00455">
    <property type="entry name" value="AMP_BINDING"/>
    <property type="match status" value="1"/>
</dbReference>
<evidence type="ECO:0000259" key="3">
    <source>
        <dbReference type="Pfam" id="PF00501"/>
    </source>
</evidence>
<keyword evidence="6" id="KW-1185">Reference proteome</keyword>
<dbReference type="Pfam" id="PF13193">
    <property type="entry name" value="AMP-binding_C"/>
    <property type="match status" value="1"/>
</dbReference>
<dbReference type="InterPro" id="IPR000873">
    <property type="entry name" value="AMP-dep_synth/lig_dom"/>
</dbReference>
<comment type="similarity">
    <text evidence="1">Belongs to the ATP-dependent AMP-binding enzyme family.</text>
</comment>
<dbReference type="InterPro" id="IPR025110">
    <property type="entry name" value="AMP-bd_C"/>
</dbReference>
<proteinExistence type="inferred from homology"/>